<protein>
    <submittedName>
        <fullName evidence="3">Glycosyl transferase family protein</fullName>
    </submittedName>
</protein>
<comment type="caution">
    <text evidence="3">The sequence shown here is derived from an EMBL/GenBank/DDBJ whole genome shotgun (WGS) entry which is preliminary data.</text>
</comment>
<dbReference type="CDD" id="cd03789">
    <property type="entry name" value="GT9_LPS_heptosyltransferase"/>
    <property type="match status" value="1"/>
</dbReference>
<dbReference type="GO" id="GO:0009244">
    <property type="term" value="P:lipopolysaccharide core region biosynthetic process"/>
    <property type="evidence" value="ECO:0007669"/>
    <property type="project" value="TreeGrafter"/>
</dbReference>
<accession>T1CA14</accession>
<dbReference type="GO" id="GO:0005829">
    <property type="term" value="C:cytosol"/>
    <property type="evidence" value="ECO:0007669"/>
    <property type="project" value="TreeGrafter"/>
</dbReference>
<dbReference type="Pfam" id="PF01075">
    <property type="entry name" value="Glyco_transf_9"/>
    <property type="match status" value="1"/>
</dbReference>
<dbReference type="GO" id="GO:0008713">
    <property type="term" value="F:ADP-heptose-lipopolysaccharide heptosyltransferase activity"/>
    <property type="evidence" value="ECO:0007669"/>
    <property type="project" value="TreeGrafter"/>
</dbReference>
<organism evidence="3">
    <name type="scientific">mine drainage metagenome</name>
    <dbReference type="NCBI Taxonomy" id="410659"/>
    <lineage>
        <taxon>unclassified sequences</taxon>
        <taxon>metagenomes</taxon>
        <taxon>ecological metagenomes</taxon>
    </lineage>
</organism>
<sequence>WTAWSLITVEKRSGLASLRALRARLAGRRFDVLLHMQLSFRASVVSGFVPARVRLGFDRARAREMQWLFTNARIAARTREHVLDSFFGFTEALGIGERILRWDLPLPEDARAYAERLIPDRQPTLVISPCSSHARRNWRPERYAAVADHAARRHGMRVILAGGPTPIEAAMGAAIERAARTPLVNQIGRDTLPQLLALLARATVLVSPDSGPAHMATMVGTPVIGLYAATNPARSGPYRSRAWCVDVYAQAARRFRGCAPEELPWTTKIEAPEVMDLIVADQVTAKLDELLASQP</sequence>
<evidence type="ECO:0000256" key="2">
    <source>
        <dbReference type="ARBA" id="ARBA00022679"/>
    </source>
</evidence>
<name>T1CA14_9ZZZZ</name>
<keyword evidence="1" id="KW-0328">Glycosyltransferase</keyword>
<evidence type="ECO:0000313" key="3">
    <source>
        <dbReference type="EMBL" id="EQD63245.1"/>
    </source>
</evidence>
<evidence type="ECO:0000256" key="1">
    <source>
        <dbReference type="ARBA" id="ARBA00022676"/>
    </source>
</evidence>
<dbReference type="SUPFAM" id="SSF53756">
    <property type="entry name" value="UDP-Glycosyltransferase/glycogen phosphorylase"/>
    <property type="match status" value="1"/>
</dbReference>
<reference evidence="3" key="2">
    <citation type="journal article" date="2014" name="ISME J.">
        <title>Microbial stratification in low pH oxic and suboxic macroscopic growths along an acid mine drainage.</title>
        <authorList>
            <person name="Mendez-Garcia C."/>
            <person name="Mesa V."/>
            <person name="Sprenger R.R."/>
            <person name="Richter M."/>
            <person name="Diez M.S."/>
            <person name="Solano J."/>
            <person name="Bargiela R."/>
            <person name="Golyshina O.V."/>
            <person name="Manteca A."/>
            <person name="Ramos J.L."/>
            <person name="Gallego J.R."/>
            <person name="Llorente I."/>
            <person name="Martins Dos Santos V.A."/>
            <person name="Jensen O.N."/>
            <person name="Pelaez A.I."/>
            <person name="Sanchez J."/>
            <person name="Ferrer M."/>
        </authorList>
    </citation>
    <scope>NUCLEOTIDE SEQUENCE</scope>
</reference>
<dbReference type="PANTHER" id="PTHR30160:SF21">
    <property type="entry name" value="LIPOPOLYSACCHARIDE CORE HEPTOSYLTRANSFERASE OPSX"/>
    <property type="match status" value="1"/>
</dbReference>
<gene>
    <name evidence="3" type="ORF">B1A_09230</name>
</gene>
<keyword evidence="2 3" id="KW-0808">Transferase</keyword>
<dbReference type="AlphaFoldDB" id="T1CA14"/>
<dbReference type="InterPro" id="IPR002201">
    <property type="entry name" value="Glyco_trans_9"/>
</dbReference>
<dbReference type="EMBL" id="AUZX01006567">
    <property type="protein sequence ID" value="EQD63245.1"/>
    <property type="molecule type" value="Genomic_DNA"/>
</dbReference>
<dbReference type="Gene3D" id="3.40.50.2000">
    <property type="entry name" value="Glycogen Phosphorylase B"/>
    <property type="match status" value="2"/>
</dbReference>
<dbReference type="InterPro" id="IPR051199">
    <property type="entry name" value="LPS_LOS_Heptosyltrfase"/>
</dbReference>
<feature type="non-terminal residue" evidence="3">
    <location>
        <position position="1"/>
    </location>
</feature>
<reference evidence="3" key="1">
    <citation type="submission" date="2013-08" db="EMBL/GenBank/DDBJ databases">
        <authorList>
            <person name="Mendez C."/>
            <person name="Richter M."/>
            <person name="Ferrer M."/>
            <person name="Sanchez J."/>
        </authorList>
    </citation>
    <scope>NUCLEOTIDE SEQUENCE</scope>
</reference>
<dbReference type="PANTHER" id="PTHR30160">
    <property type="entry name" value="TETRAACYLDISACCHARIDE 4'-KINASE-RELATED"/>
    <property type="match status" value="1"/>
</dbReference>
<proteinExistence type="predicted"/>